<dbReference type="EMBL" id="SDJQ01000020">
    <property type="protein sequence ID" value="RXR32036.1"/>
    <property type="molecule type" value="Genomic_DNA"/>
</dbReference>
<comment type="caution">
    <text evidence="2">The sequence shown here is derived from an EMBL/GenBank/DDBJ whole genome shotgun (WGS) entry which is preliminary data.</text>
</comment>
<dbReference type="InterPro" id="IPR043733">
    <property type="entry name" value="DUF5677"/>
</dbReference>
<dbReference type="EMBL" id="SDJR01000012">
    <property type="protein sequence ID" value="RXR22700.1"/>
    <property type="molecule type" value="Genomic_DNA"/>
</dbReference>
<dbReference type="Pfam" id="PF18928">
    <property type="entry name" value="DUF5677"/>
    <property type="match status" value="1"/>
</dbReference>
<dbReference type="AlphaFoldDB" id="A0A4V1N4G0"/>
<dbReference type="RefSeq" id="WP_129429619.1">
    <property type="nucleotide sequence ID" value="NZ_JOFV01000014.1"/>
</dbReference>
<evidence type="ECO:0000313" key="1">
    <source>
        <dbReference type="EMBL" id="RXR22700.1"/>
    </source>
</evidence>
<dbReference type="Proteomes" id="UP000289805">
    <property type="component" value="Unassembled WGS sequence"/>
</dbReference>
<gene>
    <name evidence="1" type="ORF">EQW73_15905</name>
    <name evidence="2" type="ORF">EQW78_15005</name>
</gene>
<dbReference type="STRING" id="1713.GCA_000718325_02921"/>
<organism evidence="2 3">
    <name type="scientific">Oerskovia turbata</name>
    <dbReference type="NCBI Taxonomy" id="1713"/>
    <lineage>
        <taxon>Bacteria</taxon>
        <taxon>Bacillati</taxon>
        <taxon>Actinomycetota</taxon>
        <taxon>Actinomycetes</taxon>
        <taxon>Micrococcales</taxon>
        <taxon>Cellulomonadaceae</taxon>
        <taxon>Oerskovia</taxon>
    </lineage>
</organism>
<proteinExistence type="predicted"/>
<protein>
    <submittedName>
        <fullName evidence="2">Uncharacterized protein</fullName>
    </submittedName>
</protein>
<sequence length="222" mass="23812">MTRSIHALLRDALAFNPDLPLRDGLSQDATGLARGWIENVRASARAAALLHRKGLTAAAAPIRRSILEHALALAYLAHDPEGAARAYVRKSKETLEKKLLPGLVAGDWSARDVAAVALEALTAADAANELQGAVHTHKVAFAHALKAYGDGDNLAVVYAYESNLSHPSLTSAKARQRGDDESMVLALLMIAYEGFSPLLAQDAWRTQIDKLVEDFAATINTK</sequence>
<evidence type="ECO:0000313" key="3">
    <source>
        <dbReference type="Proteomes" id="UP000289805"/>
    </source>
</evidence>
<evidence type="ECO:0000313" key="4">
    <source>
        <dbReference type="Proteomes" id="UP000290517"/>
    </source>
</evidence>
<accession>A0A4V1N4G0</accession>
<dbReference type="Proteomes" id="UP000290517">
    <property type="component" value="Unassembled WGS sequence"/>
</dbReference>
<evidence type="ECO:0000313" key="2">
    <source>
        <dbReference type="EMBL" id="RXR32036.1"/>
    </source>
</evidence>
<reference evidence="3 4" key="1">
    <citation type="submission" date="2019-01" db="EMBL/GenBank/DDBJ databases">
        <title>Oerskovia turbata Genome sequencing and assembly.</title>
        <authorList>
            <person name="Dou T."/>
        </authorList>
    </citation>
    <scope>NUCLEOTIDE SEQUENCE [LARGE SCALE GENOMIC DNA]</scope>
    <source>
        <strain evidence="2 3">JCM12123</strain>
        <strain evidence="1 4">JCM3160</strain>
    </source>
</reference>
<keyword evidence="4" id="KW-1185">Reference proteome</keyword>
<name>A0A4V1N4G0_9CELL</name>